<dbReference type="RefSeq" id="WP_009870117.1">
    <property type="nucleotide sequence ID" value="NZ_JXSL01000030.1"/>
</dbReference>
<feature type="region of interest" description="Disordered" evidence="5">
    <location>
        <begin position="1"/>
        <end position="27"/>
    </location>
</feature>
<dbReference type="EMBL" id="JXSL01000030">
    <property type="protein sequence ID" value="KIL97505.1"/>
    <property type="molecule type" value="Genomic_DNA"/>
</dbReference>
<evidence type="ECO:0000313" key="7">
    <source>
        <dbReference type="EMBL" id="KIL97505.1"/>
    </source>
</evidence>
<dbReference type="AlphaFoldDB" id="A0A0C2YS26"/>
<dbReference type="PANTHER" id="PTHR43537:SF34">
    <property type="entry name" value="PYRUVATE DEHYDROGENASE COMPLEX REPRESSOR"/>
    <property type="match status" value="1"/>
</dbReference>
<dbReference type="Pfam" id="PF07729">
    <property type="entry name" value="FCD"/>
    <property type="match status" value="1"/>
</dbReference>
<keyword evidence="3" id="KW-0238">DNA-binding</keyword>
<keyword evidence="4" id="KW-0804">Transcription</keyword>
<keyword evidence="2" id="KW-0805">Transcription regulation</keyword>
<evidence type="ECO:0000313" key="8">
    <source>
        <dbReference type="Proteomes" id="UP000031971"/>
    </source>
</evidence>
<dbReference type="PANTHER" id="PTHR43537">
    <property type="entry name" value="TRANSCRIPTIONAL REGULATOR, GNTR FAMILY"/>
    <property type="match status" value="1"/>
</dbReference>
<dbReference type="STRING" id="272627.CCC_00566"/>
<keyword evidence="8" id="KW-1185">Reference proteome</keyword>
<dbReference type="Gene3D" id="1.20.120.530">
    <property type="entry name" value="GntR ligand-binding domain-like"/>
    <property type="match status" value="1"/>
</dbReference>
<keyword evidence="1" id="KW-0678">Repressor</keyword>
<dbReference type="GO" id="GO:0003677">
    <property type="term" value="F:DNA binding"/>
    <property type="evidence" value="ECO:0007669"/>
    <property type="project" value="UniProtKB-KW"/>
</dbReference>
<evidence type="ECO:0000256" key="2">
    <source>
        <dbReference type="ARBA" id="ARBA00023015"/>
    </source>
</evidence>
<evidence type="ECO:0000259" key="6">
    <source>
        <dbReference type="SMART" id="SM00895"/>
    </source>
</evidence>
<dbReference type="SUPFAM" id="SSF48008">
    <property type="entry name" value="GntR ligand-binding domain-like"/>
    <property type="match status" value="1"/>
</dbReference>
<feature type="domain" description="GntR C-terminal" evidence="6">
    <location>
        <begin position="41"/>
        <end position="169"/>
    </location>
</feature>
<evidence type="ECO:0000256" key="4">
    <source>
        <dbReference type="ARBA" id="ARBA00023163"/>
    </source>
</evidence>
<name>A0A0C2YS26_PARME</name>
<dbReference type="InterPro" id="IPR008920">
    <property type="entry name" value="TF_FadR/GntR_C"/>
</dbReference>
<protein>
    <submittedName>
        <fullName evidence="7">Glycolate utilization operon transcriptional activator GlcC</fullName>
    </submittedName>
</protein>
<dbReference type="SMART" id="SM00895">
    <property type="entry name" value="FCD"/>
    <property type="match status" value="1"/>
</dbReference>
<dbReference type="Proteomes" id="UP000031971">
    <property type="component" value="Unassembled WGS sequence"/>
</dbReference>
<reference evidence="7 8" key="1">
    <citation type="submission" date="2015-01" db="EMBL/GenBank/DDBJ databases">
        <title>Genome Sequence of Magnetospirillum magnetotacticum Strain MS-1.</title>
        <authorList>
            <person name="Marinov G.K."/>
            <person name="Smalley M.D."/>
            <person name="DeSalvo G."/>
        </authorList>
    </citation>
    <scope>NUCLEOTIDE SEQUENCE [LARGE SCALE GENOMIC DNA]</scope>
    <source>
        <strain evidence="7 8">MS-1</strain>
    </source>
</reference>
<evidence type="ECO:0000256" key="3">
    <source>
        <dbReference type="ARBA" id="ARBA00023125"/>
    </source>
</evidence>
<organism evidence="7 8">
    <name type="scientific">Paramagnetospirillum magnetotacticum MS-1</name>
    <dbReference type="NCBI Taxonomy" id="272627"/>
    <lineage>
        <taxon>Bacteria</taxon>
        <taxon>Pseudomonadati</taxon>
        <taxon>Pseudomonadota</taxon>
        <taxon>Alphaproteobacteria</taxon>
        <taxon>Rhodospirillales</taxon>
        <taxon>Magnetospirillaceae</taxon>
        <taxon>Paramagnetospirillum</taxon>
    </lineage>
</organism>
<gene>
    <name evidence="7" type="ORF">CCC_00566</name>
</gene>
<accession>A0A0C2YS26</accession>
<evidence type="ECO:0000256" key="1">
    <source>
        <dbReference type="ARBA" id="ARBA00022491"/>
    </source>
</evidence>
<proteinExistence type="predicted"/>
<dbReference type="InterPro" id="IPR011711">
    <property type="entry name" value="GntR_C"/>
</dbReference>
<sequence length="201" mass="22436">MQAYPDPMMHAAPKPTLRNAGEPASDPLSRLLQAHPETVFDYFEFRRVMAGSAAALAAERATPEDLAHLRACMEAMEKAHALDDPAQEAATDAEFHLAIYQSAHNLVMSQVMGRVFDMLKVGVFYDRIDLYRRRGVRDAFLRQHQAIWQAIVAGNPEAARIAAEAHINSTEEALREAQFANSRRDVALRRRAGSDLTGRPR</sequence>
<comment type="caution">
    <text evidence="7">The sequence shown here is derived from an EMBL/GenBank/DDBJ whole genome shotgun (WGS) entry which is preliminary data.</text>
</comment>
<evidence type="ECO:0000256" key="5">
    <source>
        <dbReference type="SAM" id="MobiDB-lite"/>
    </source>
</evidence>